<dbReference type="OrthoDB" id="9806367at2"/>
<evidence type="ECO:0000313" key="1">
    <source>
        <dbReference type="EMBL" id="PTN01619.1"/>
    </source>
</evidence>
<keyword evidence="2" id="KW-1185">Reference proteome</keyword>
<dbReference type="EMBL" id="QAAA01000011">
    <property type="protein sequence ID" value="PTN01619.1"/>
    <property type="molecule type" value="Genomic_DNA"/>
</dbReference>
<accession>A0A2T5BQX1</accession>
<protein>
    <recommendedName>
        <fullName evidence="3">DUF2948 family protein</fullName>
    </recommendedName>
</protein>
<dbReference type="InterPro" id="IPR021335">
    <property type="entry name" value="DUF2948"/>
</dbReference>
<dbReference type="RefSeq" id="WP_107892830.1">
    <property type="nucleotide sequence ID" value="NZ_NHSI01000013.1"/>
</dbReference>
<dbReference type="Proteomes" id="UP000243859">
    <property type="component" value="Unassembled WGS sequence"/>
</dbReference>
<dbReference type="Pfam" id="PF11164">
    <property type="entry name" value="DUF2948"/>
    <property type="match status" value="1"/>
</dbReference>
<comment type="caution">
    <text evidence="1">The sequence shown here is derived from an EMBL/GenBank/DDBJ whole genome shotgun (WGS) entry which is preliminary data.</text>
</comment>
<name>A0A2T5BQX1_9RHOB</name>
<reference evidence="1 2" key="1">
    <citation type="submission" date="2018-04" db="EMBL/GenBank/DDBJ databases">
        <title>Genomic Encyclopedia of Archaeal and Bacterial Type Strains, Phase II (KMG-II): from individual species to whole genera.</title>
        <authorList>
            <person name="Goeker M."/>
        </authorList>
    </citation>
    <scope>NUCLEOTIDE SEQUENCE [LARGE SCALE GENOMIC DNA]</scope>
    <source>
        <strain evidence="1 2">DSM 18064</strain>
    </source>
</reference>
<evidence type="ECO:0008006" key="3">
    <source>
        <dbReference type="Google" id="ProtNLM"/>
    </source>
</evidence>
<proteinExistence type="predicted"/>
<sequence>MADARFEDGGEKPLSLMATDREGLEVVSALVQDAVFPVAEMTWDRTARRFALLLNRFRWEDHEKAERVGRPFERVRTLLVFGDVMKVASQGFTRGQGDLVLSLLSVTFTPGEDGTGRVDLTLAGDGAIALDVECLDATLRDVTRPYIAPSGKAPRHGQ</sequence>
<organism evidence="1 2">
    <name type="scientific">Rhodovulum imhoffii</name>
    <dbReference type="NCBI Taxonomy" id="365340"/>
    <lineage>
        <taxon>Bacteria</taxon>
        <taxon>Pseudomonadati</taxon>
        <taxon>Pseudomonadota</taxon>
        <taxon>Alphaproteobacteria</taxon>
        <taxon>Rhodobacterales</taxon>
        <taxon>Paracoccaceae</taxon>
        <taxon>Rhodovulum</taxon>
    </lineage>
</organism>
<evidence type="ECO:0000313" key="2">
    <source>
        <dbReference type="Proteomes" id="UP000243859"/>
    </source>
</evidence>
<gene>
    <name evidence="1" type="ORF">C8N32_11118</name>
</gene>
<dbReference type="AlphaFoldDB" id="A0A2T5BQX1"/>